<dbReference type="SUPFAM" id="SSF103481">
    <property type="entry name" value="Multidrug resistance efflux transporter EmrE"/>
    <property type="match status" value="2"/>
</dbReference>
<protein>
    <submittedName>
        <fullName evidence="8">EamA/RhaT family transporter</fullName>
    </submittedName>
</protein>
<dbReference type="InterPro" id="IPR000620">
    <property type="entry name" value="EamA_dom"/>
</dbReference>
<feature type="transmembrane region" description="Helical" evidence="6">
    <location>
        <begin position="257"/>
        <end position="277"/>
    </location>
</feature>
<sequence>MFRSLFHMRASRPRLAGLMLAVGAALGFSMKAVFVKLAYRYGVDAVTLLMLRMLFALPFFIVIALLEERKASAPVGMRSMLLVLILGLIGYYLSSMLDFAGLQYITAGLERLILFVYPAFVVIFSALFLGKKIGKEEVMALLLCYAGIAIAMYHDVQFSGADTWRGVLLVLAATISYALFLIGSGEMIPKIGARRFTAYAMIVSCLAALIQFVLLRQLTDFQQPLPVYGYGFAMAVFSTVIPAFLLAAAIQRVGAGTASVVGALGPVMTIGLAVLLLGETATWMQMVGALLVIGGVSMLGVRKG</sequence>
<name>A0A5R9H0B1_9PROT</name>
<feature type="domain" description="EamA" evidence="7">
    <location>
        <begin position="165"/>
        <end position="299"/>
    </location>
</feature>
<dbReference type="GO" id="GO:0005886">
    <property type="term" value="C:plasma membrane"/>
    <property type="evidence" value="ECO:0007669"/>
    <property type="project" value="UniProtKB-SubCell"/>
</dbReference>
<feature type="transmembrane region" description="Helical" evidence="6">
    <location>
        <begin position="75"/>
        <end position="92"/>
    </location>
</feature>
<keyword evidence="4 6" id="KW-1133">Transmembrane helix</keyword>
<evidence type="ECO:0000256" key="1">
    <source>
        <dbReference type="ARBA" id="ARBA00004651"/>
    </source>
</evidence>
<accession>A0A5R9H0B1</accession>
<dbReference type="RefSeq" id="WP_138238110.1">
    <property type="nucleotide sequence ID" value="NZ_VBRY01000002.1"/>
</dbReference>
<dbReference type="PANTHER" id="PTHR42920:SF5">
    <property type="entry name" value="EAMA DOMAIN-CONTAINING PROTEIN"/>
    <property type="match status" value="1"/>
</dbReference>
<evidence type="ECO:0000256" key="5">
    <source>
        <dbReference type="ARBA" id="ARBA00023136"/>
    </source>
</evidence>
<comment type="caution">
    <text evidence="8">The sequence shown here is derived from an EMBL/GenBank/DDBJ whole genome shotgun (WGS) entry which is preliminary data.</text>
</comment>
<comment type="subcellular location">
    <subcellularLocation>
        <location evidence="1">Cell membrane</location>
        <topology evidence="1">Multi-pass membrane protein</topology>
    </subcellularLocation>
</comment>
<dbReference type="PANTHER" id="PTHR42920">
    <property type="entry name" value="OS03G0707200 PROTEIN-RELATED"/>
    <property type="match status" value="1"/>
</dbReference>
<evidence type="ECO:0000259" key="7">
    <source>
        <dbReference type="Pfam" id="PF00892"/>
    </source>
</evidence>
<evidence type="ECO:0000256" key="2">
    <source>
        <dbReference type="ARBA" id="ARBA00022475"/>
    </source>
</evidence>
<evidence type="ECO:0000256" key="3">
    <source>
        <dbReference type="ARBA" id="ARBA00022692"/>
    </source>
</evidence>
<dbReference type="InterPro" id="IPR037185">
    <property type="entry name" value="EmrE-like"/>
</dbReference>
<feature type="transmembrane region" description="Helical" evidence="6">
    <location>
        <begin position="137"/>
        <end position="154"/>
    </location>
</feature>
<feature type="transmembrane region" description="Helical" evidence="6">
    <location>
        <begin position="47"/>
        <end position="66"/>
    </location>
</feature>
<feature type="transmembrane region" description="Helical" evidence="6">
    <location>
        <begin position="227"/>
        <end position="250"/>
    </location>
</feature>
<feature type="transmembrane region" description="Helical" evidence="6">
    <location>
        <begin position="283"/>
        <end position="301"/>
    </location>
</feature>
<evidence type="ECO:0000256" key="6">
    <source>
        <dbReference type="SAM" id="Phobius"/>
    </source>
</evidence>
<keyword evidence="2" id="KW-1003">Cell membrane</keyword>
<evidence type="ECO:0000313" key="8">
    <source>
        <dbReference type="EMBL" id="TLS68494.1"/>
    </source>
</evidence>
<dbReference type="Gene3D" id="1.10.3730.20">
    <property type="match status" value="1"/>
</dbReference>
<keyword evidence="3 6" id="KW-0812">Transmembrane</keyword>
<dbReference type="Pfam" id="PF00892">
    <property type="entry name" value="EamA"/>
    <property type="match status" value="2"/>
</dbReference>
<feature type="transmembrane region" description="Helical" evidence="6">
    <location>
        <begin position="196"/>
        <end position="215"/>
    </location>
</feature>
<proteinExistence type="predicted"/>
<dbReference type="EMBL" id="VBRY01000002">
    <property type="protein sequence ID" value="TLS68494.1"/>
    <property type="molecule type" value="Genomic_DNA"/>
</dbReference>
<reference evidence="8 9" key="1">
    <citation type="journal article" date="2019" name="Appl. Environ. Microbiol.">
        <title>Environmental Evidence and Genomic Insight of Iron-oxidizing Bacteria Preference Towards More Corrosion Resistant Stainless Steel at Higher Salinities.</title>
        <authorList>
            <person name="Garrison C.E."/>
            <person name="Price K.A."/>
            <person name="Field E.K."/>
        </authorList>
    </citation>
    <scope>NUCLEOTIDE SEQUENCE [LARGE SCALE GENOMIC DNA]</scope>
    <source>
        <strain evidence="8 9">P3</strain>
    </source>
</reference>
<dbReference type="AlphaFoldDB" id="A0A5R9H0B1"/>
<dbReference type="Proteomes" id="UP000306585">
    <property type="component" value="Unassembled WGS sequence"/>
</dbReference>
<feature type="transmembrane region" description="Helical" evidence="6">
    <location>
        <begin position="112"/>
        <end position="130"/>
    </location>
</feature>
<feature type="transmembrane region" description="Helical" evidence="6">
    <location>
        <begin position="166"/>
        <end position="184"/>
    </location>
</feature>
<feature type="domain" description="EamA" evidence="7">
    <location>
        <begin position="16"/>
        <end position="152"/>
    </location>
</feature>
<gene>
    <name evidence="8" type="ORF">FEF65_01905</name>
</gene>
<evidence type="ECO:0000256" key="4">
    <source>
        <dbReference type="ARBA" id="ARBA00022989"/>
    </source>
</evidence>
<keyword evidence="9" id="KW-1185">Reference proteome</keyword>
<evidence type="ECO:0000313" key="9">
    <source>
        <dbReference type="Proteomes" id="UP000306585"/>
    </source>
</evidence>
<dbReference type="InterPro" id="IPR051258">
    <property type="entry name" value="Diverse_Substrate_Transporter"/>
</dbReference>
<organism evidence="8 9">
    <name type="scientific">Mariprofundus erugo</name>
    <dbReference type="NCBI Taxonomy" id="2528639"/>
    <lineage>
        <taxon>Bacteria</taxon>
        <taxon>Pseudomonadati</taxon>
        <taxon>Pseudomonadota</taxon>
        <taxon>Candidatius Mariprofundia</taxon>
        <taxon>Mariprofundales</taxon>
        <taxon>Mariprofundaceae</taxon>
        <taxon>Mariprofundus</taxon>
    </lineage>
</organism>
<keyword evidence="5 6" id="KW-0472">Membrane</keyword>